<dbReference type="Gene3D" id="1.10.30.50">
    <property type="match status" value="1"/>
</dbReference>
<keyword evidence="2" id="KW-0238">DNA-binding</keyword>
<evidence type="ECO:0000259" key="4">
    <source>
        <dbReference type="Pfam" id="PF00847"/>
    </source>
</evidence>
<protein>
    <submittedName>
        <fullName evidence="6">AP2 domain protein</fullName>
    </submittedName>
</protein>
<name>A0A5C6EBT3_9BACT</name>
<evidence type="ECO:0000256" key="2">
    <source>
        <dbReference type="ARBA" id="ARBA00023125"/>
    </source>
</evidence>
<dbReference type="GO" id="GO:0003677">
    <property type="term" value="F:DNA binding"/>
    <property type="evidence" value="ECO:0007669"/>
    <property type="project" value="UniProtKB-KW"/>
</dbReference>
<comment type="caution">
    <text evidence="6">The sequence shown here is derived from an EMBL/GenBank/DDBJ whole genome shotgun (WGS) entry which is preliminary data.</text>
</comment>
<evidence type="ECO:0000259" key="5">
    <source>
        <dbReference type="Pfam" id="PF01844"/>
    </source>
</evidence>
<dbReference type="InterPro" id="IPR001471">
    <property type="entry name" value="AP2/ERF_dom"/>
</dbReference>
<dbReference type="Pfam" id="PF00847">
    <property type="entry name" value="AP2"/>
    <property type="match status" value="1"/>
</dbReference>
<dbReference type="InterPro" id="IPR002711">
    <property type="entry name" value="HNH"/>
</dbReference>
<dbReference type="EMBL" id="SJPW01000008">
    <property type="protein sequence ID" value="TWU46190.1"/>
    <property type="molecule type" value="Genomic_DNA"/>
</dbReference>
<keyword evidence="1" id="KW-0805">Transcription regulation</keyword>
<evidence type="ECO:0000256" key="1">
    <source>
        <dbReference type="ARBA" id="ARBA00023015"/>
    </source>
</evidence>
<dbReference type="Gene3D" id="1.20.5.2050">
    <property type="match status" value="1"/>
</dbReference>
<dbReference type="OrthoDB" id="9779761at2"/>
<keyword evidence="3" id="KW-0804">Transcription</keyword>
<dbReference type="AlphaFoldDB" id="A0A5C6EBT3"/>
<evidence type="ECO:0000256" key="3">
    <source>
        <dbReference type="ARBA" id="ARBA00023163"/>
    </source>
</evidence>
<dbReference type="GO" id="GO:0008270">
    <property type="term" value="F:zinc ion binding"/>
    <property type="evidence" value="ECO:0007669"/>
    <property type="project" value="InterPro"/>
</dbReference>
<keyword evidence="7" id="KW-1185">Reference proteome</keyword>
<accession>A0A5C6EBT3</accession>
<dbReference type="GO" id="GO:0003700">
    <property type="term" value="F:DNA-binding transcription factor activity"/>
    <property type="evidence" value="ECO:0007669"/>
    <property type="project" value="InterPro"/>
</dbReference>
<dbReference type="CDD" id="cd00085">
    <property type="entry name" value="HNHc"/>
    <property type="match status" value="1"/>
</dbReference>
<dbReference type="GO" id="GO:0004519">
    <property type="term" value="F:endonuclease activity"/>
    <property type="evidence" value="ECO:0007669"/>
    <property type="project" value="InterPro"/>
</dbReference>
<dbReference type="InterPro" id="IPR003615">
    <property type="entry name" value="HNH_nuc"/>
</dbReference>
<dbReference type="RefSeq" id="WP_146461897.1">
    <property type="nucleotide sequence ID" value="NZ_SJPW01000008.1"/>
</dbReference>
<dbReference type="Pfam" id="PF01844">
    <property type="entry name" value="HNH"/>
    <property type="match status" value="1"/>
</dbReference>
<gene>
    <name evidence="6" type="ORF">Poly51_55850</name>
</gene>
<sequence length="308" mass="35428">MAIPDPPRGISRLDYEQSITGWNARYMREGVPFSQSFSDAKYGSPEKSLEAAIAWRKEALEIIPPRDRREYAELGKSHNTSGITGVYKTIGHYRVDGTPVYYWVASWCPSKGKRRHRNFSIDKYGEEEAKRLAIEARKTAIANLDAEWPEDAFAMPRRRTIEDDLHRDIWAFEGDEQYRIHRDKERDHKIRLEKINAFLAVHGDLFCEICGFNFEKEYGPMGRGLIEVHHTVPLAEMQPNHRTTLDQLMCICSNCHLAVHNGDPTENLRRLRFIFDAKSKKRRTIACTGAREPGELAVENLSRVPGDA</sequence>
<organism evidence="6 7">
    <name type="scientific">Rubripirellula tenax</name>
    <dbReference type="NCBI Taxonomy" id="2528015"/>
    <lineage>
        <taxon>Bacteria</taxon>
        <taxon>Pseudomonadati</taxon>
        <taxon>Planctomycetota</taxon>
        <taxon>Planctomycetia</taxon>
        <taxon>Pirellulales</taxon>
        <taxon>Pirellulaceae</taxon>
        <taxon>Rubripirellula</taxon>
    </lineage>
</organism>
<proteinExistence type="predicted"/>
<evidence type="ECO:0000313" key="6">
    <source>
        <dbReference type="EMBL" id="TWU46190.1"/>
    </source>
</evidence>
<evidence type="ECO:0000313" key="7">
    <source>
        <dbReference type="Proteomes" id="UP000318288"/>
    </source>
</evidence>
<feature type="domain" description="HNH" evidence="5">
    <location>
        <begin position="207"/>
        <end position="261"/>
    </location>
</feature>
<feature type="domain" description="AP2/ERF" evidence="4">
    <location>
        <begin position="103"/>
        <end position="141"/>
    </location>
</feature>
<dbReference type="Proteomes" id="UP000318288">
    <property type="component" value="Unassembled WGS sequence"/>
</dbReference>
<reference evidence="6 7" key="1">
    <citation type="submission" date="2019-02" db="EMBL/GenBank/DDBJ databases">
        <title>Deep-cultivation of Planctomycetes and their phenomic and genomic characterization uncovers novel biology.</title>
        <authorList>
            <person name="Wiegand S."/>
            <person name="Jogler M."/>
            <person name="Boedeker C."/>
            <person name="Pinto D."/>
            <person name="Vollmers J."/>
            <person name="Rivas-Marin E."/>
            <person name="Kohn T."/>
            <person name="Peeters S.H."/>
            <person name="Heuer A."/>
            <person name="Rast P."/>
            <person name="Oberbeckmann S."/>
            <person name="Bunk B."/>
            <person name="Jeske O."/>
            <person name="Meyerdierks A."/>
            <person name="Storesund J.E."/>
            <person name="Kallscheuer N."/>
            <person name="Luecker S."/>
            <person name="Lage O.M."/>
            <person name="Pohl T."/>
            <person name="Merkel B.J."/>
            <person name="Hornburger P."/>
            <person name="Mueller R.-W."/>
            <person name="Bruemmer F."/>
            <person name="Labrenz M."/>
            <person name="Spormann A.M."/>
            <person name="Op Den Camp H."/>
            <person name="Overmann J."/>
            <person name="Amann R."/>
            <person name="Jetten M.S.M."/>
            <person name="Mascher T."/>
            <person name="Medema M.H."/>
            <person name="Devos D.P."/>
            <person name="Kaster A.-K."/>
            <person name="Ovreas L."/>
            <person name="Rohde M."/>
            <person name="Galperin M.Y."/>
            <person name="Jogler C."/>
        </authorList>
    </citation>
    <scope>NUCLEOTIDE SEQUENCE [LARGE SCALE GENOMIC DNA]</scope>
    <source>
        <strain evidence="6 7">Poly51</strain>
    </source>
</reference>